<sequence length="279" mass="31830">MAKRKQARPWDAVFDQIQVRPRPRLPEYVYPAPVTDVELDELEAHLKCRVPESYRTFMKRFGPGEAADLIRLPPLGVRDEGDQNLIAETSACRGKFLNRRPEYLPPNANAAWLGRLVYFGSDFCGRTYAWDPKDVTHKRGNEYRVYCLRRMEEGDPEDRGETLADLIQGVWAEQVRGIEEDGGEKPTGIDFKPWNPVREKVKPDRDDVKRWFAFNNNAARDLAFSIRYHGATDTFPILADALEEAGCTSADLLNSCRTGDPTTDGVWVLRVLGLIFGRR</sequence>
<dbReference type="Gene3D" id="3.40.1580.10">
    <property type="entry name" value="SMI1/KNR4-like"/>
    <property type="match status" value="1"/>
</dbReference>
<evidence type="ECO:0000313" key="3">
    <source>
        <dbReference type="Proteomes" id="UP000676565"/>
    </source>
</evidence>
<dbReference type="SUPFAM" id="SSF160631">
    <property type="entry name" value="SMI1/KNR4-like"/>
    <property type="match status" value="1"/>
</dbReference>
<gene>
    <name evidence="2" type="ORF">J8F10_34615</name>
</gene>
<proteinExistence type="predicted"/>
<name>A0ABS5C333_9BACT</name>
<dbReference type="Pfam" id="PF09346">
    <property type="entry name" value="SMI1_KNR4"/>
    <property type="match status" value="1"/>
</dbReference>
<reference evidence="2 3" key="1">
    <citation type="submission" date="2021-04" db="EMBL/GenBank/DDBJ databases">
        <authorList>
            <person name="Ivanova A."/>
        </authorList>
    </citation>
    <scope>NUCLEOTIDE SEQUENCE [LARGE SCALE GENOMIC DNA]</scope>
    <source>
        <strain evidence="2 3">G18</strain>
    </source>
</reference>
<keyword evidence="3" id="KW-1185">Reference proteome</keyword>
<evidence type="ECO:0000313" key="2">
    <source>
        <dbReference type="EMBL" id="MBP3960389.1"/>
    </source>
</evidence>
<protein>
    <submittedName>
        <fullName evidence="2">SMI1/KNR4 family protein</fullName>
    </submittedName>
</protein>
<dbReference type="InterPro" id="IPR037883">
    <property type="entry name" value="Knr4/Smi1-like_sf"/>
</dbReference>
<feature type="domain" description="Knr4/Smi1-like" evidence="1">
    <location>
        <begin position="33"/>
        <end position="169"/>
    </location>
</feature>
<dbReference type="RefSeq" id="WP_210662407.1">
    <property type="nucleotide sequence ID" value="NZ_JAGKQQ010000002.1"/>
</dbReference>
<dbReference type="Proteomes" id="UP000676565">
    <property type="component" value="Unassembled WGS sequence"/>
</dbReference>
<comment type="caution">
    <text evidence="2">The sequence shown here is derived from an EMBL/GenBank/DDBJ whole genome shotgun (WGS) entry which is preliminary data.</text>
</comment>
<organism evidence="2 3">
    <name type="scientific">Gemmata palustris</name>
    <dbReference type="NCBI Taxonomy" id="2822762"/>
    <lineage>
        <taxon>Bacteria</taxon>
        <taxon>Pseudomonadati</taxon>
        <taxon>Planctomycetota</taxon>
        <taxon>Planctomycetia</taxon>
        <taxon>Gemmatales</taxon>
        <taxon>Gemmataceae</taxon>
        <taxon>Gemmata</taxon>
    </lineage>
</organism>
<accession>A0ABS5C333</accession>
<dbReference type="InterPro" id="IPR018958">
    <property type="entry name" value="Knr4/Smi1-like_dom"/>
</dbReference>
<dbReference type="EMBL" id="JAGKQQ010000002">
    <property type="protein sequence ID" value="MBP3960389.1"/>
    <property type="molecule type" value="Genomic_DNA"/>
</dbReference>
<evidence type="ECO:0000259" key="1">
    <source>
        <dbReference type="SMART" id="SM00860"/>
    </source>
</evidence>
<dbReference type="SMART" id="SM00860">
    <property type="entry name" value="SMI1_KNR4"/>
    <property type="match status" value="1"/>
</dbReference>